<evidence type="ECO:0000313" key="4">
    <source>
        <dbReference type="EMBL" id="EMK24836.1"/>
    </source>
</evidence>
<dbReference type="Proteomes" id="UP000011980">
    <property type="component" value="Unassembled WGS sequence"/>
</dbReference>
<dbReference type="NCBIfam" id="TIGR04413">
    <property type="entry name" value="MYXAN_cmx8"/>
    <property type="match status" value="1"/>
</dbReference>
<evidence type="ECO:0000256" key="1">
    <source>
        <dbReference type="SAM" id="MobiDB-lite"/>
    </source>
</evidence>
<dbReference type="OrthoDB" id="346140at2"/>
<sequence length="637" mass="76001">MKKQMTKDNENLSSSPKFKNEKESKENLKEITLEYKLHELPSSQHKAGLAGLYLIIDWLDKQDINKELIKRTQISEAGIKVTLTKKDVKDLFDEIYKPILIDIESKSQPKEGTEFTTFERKENTTFYYYEIESKSLKKDKKTKTEIQPIREIVKEILDKKSGKIKKIKSYIYEEKLQEKKEIDDEEIDPIREEEVEDVVTYYAYQMNYPLGSFLHTFDKSIDNVWIKIWREMQWLLRGYKQRQIYENPNKEVEIIWENFSKDKKENDLSKVLFLSAQNNNAEKVNFKETHTNKFLLHFWLFAAQPYAYWTQRKEKDKYKTDEHGFIIAVPDIAKLESFNFIFNELIKNQNNEIKKHPIKRPEQAVVYLPRLAGFLLLKNIHDILKKKIHSDYSDVVFGIDLFHYDYEWKKGKAIKNRASIFKGYTRIKPNIDLENKAANIKKLYKNFFFQKQLLQNIFDEKEELDSFYSLFCTREYEYFFNHWEGEFKPDAEIFFEEKEIKFKGEQKMSEDGNVPKTIELLVHQIIRTYIFSKLEFKHQIIWDKDKKVLWSKSRNAPANDDDYKNKSKIAKDAFLAIRSRKDREDFINYFTSTICSVPHKLGEEGYIKLAESLYNAEEDTGWEKIRALSMLALSANS</sequence>
<dbReference type="InterPro" id="IPR030928">
    <property type="entry name" value="MYXAN_cmx8"/>
</dbReference>
<feature type="compositionally biased region" description="Basic and acidic residues" evidence="1">
    <location>
        <begin position="1"/>
        <end position="10"/>
    </location>
</feature>
<reference evidence="4 5" key="1">
    <citation type="submission" date="2013-01" db="EMBL/GenBank/DDBJ databases">
        <authorList>
            <person name="Harkins D.M."/>
            <person name="Durkin A.S."/>
            <person name="Brinkac L.M."/>
            <person name="Haft D.H."/>
            <person name="Selengut J.D."/>
            <person name="Sanka R."/>
            <person name="DePew J."/>
            <person name="Purushe J."/>
            <person name="Galloway R.L."/>
            <person name="Vinetz J.M."/>
            <person name="Sutton G.G."/>
            <person name="Nierman W.C."/>
            <person name="Fouts D.E."/>
        </authorList>
    </citation>
    <scope>NUCLEOTIDE SEQUENCE [LARGE SCALE GENOMIC DNA]</scope>
    <source>
        <strain evidence="4 5">Nikolaevo</strain>
    </source>
</reference>
<protein>
    <recommendedName>
        <fullName evidence="6">CRISPR-associated protein Cas8a1/Csx13, MYXAN subtype</fullName>
    </recommendedName>
</protein>
<name>M6FQ42_9LEPT</name>
<dbReference type="RefSeq" id="WP_020763136.1">
    <property type="nucleotide sequence ID" value="NZ_ANCE01000080.1"/>
</dbReference>
<evidence type="ECO:0000259" key="2">
    <source>
        <dbReference type="Pfam" id="PF24121"/>
    </source>
</evidence>
<dbReference type="EMBL" id="ANCE01000080">
    <property type="protein sequence ID" value="EMK24836.1"/>
    <property type="molecule type" value="Genomic_DNA"/>
</dbReference>
<dbReference type="Pfam" id="PF24122">
    <property type="entry name" value="Cas8b_C"/>
    <property type="match status" value="1"/>
</dbReference>
<proteinExistence type="predicted"/>
<evidence type="ECO:0000259" key="3">
    <source>
        <dbReference type="Pfam" id="PF24122"/>
    </source>
</evidence>
<dbReference type="AlphaFoldDB" id="M6FQ42"/>
<evidence type="ECO:0000313" key="5">
    <source>
        <dbReference type="Proteomes" id="UP000011980"/>
    </source>
</evidence>
<gene>
    <name evidence="4" type="ORF">LEP1GSC008_3299</name>
</gene>
<dbReference type="PATRIC" id="fig|1240687.3.peg.1577"/>
<accession>M6FQ42</accession>
<comment type="caution">
    <text evidence="4">The sequence shown here is derived from an EMBL/GenBank/DDBJ whole genome shotgun (WGS) entry which is preliminary data.</text>
</comment>
<dbReference type="Pfam" id="PF24121">
    <property type="entry name" value="Cas8b_N"/>
    <property type="match status" value="1"/>
</dbReference>
<feature type="domain" description="Type I-B CRISPR Cas8b C-terminal" evidence="3">
    <location>
        <begin position="397"/>
        <end position="636"/>
    </location>
</feature>
<dbReference type="InterPro" id="IPR056202">
    <property type="entry name" value="Cas8b_C"/>
</dbReference>
<feature type="domain" description="Type I-B CRISPR Cas8b N-terminal" evidence="2">
    <location>
        <begin position="175"/>
        <end position="387"/>
    </location>
</feature>
<organism evidence="4 5">
    <name type="scientific">Leptospira kirschneri serovar Bulgarica str. Nikolaevo</name>
    <dbReference type="NCBI Taxonomy" id="1240687"/>
    <lineage>
        <taxon>Bacteria</taxon>
        <taxon>Pseudomonadati</taxon>
        <taxon>Spirochaetota</taxon>
        <taxon>Spirochaetia</taxon>
        <taxon>Leptospirales</taxon>
        <taxon>Leptospiraceae</taxon>
        <taxon>Leptospira</taxon>
    </lineage>
</organism>
<dbReference type="InterPro" id="IPR056201">
    <property type="entry name" value="Cas8b_N"/>
</dbReference>
<evidence type="ECO:0008006" key="6">
    <source>
        <dbReference type="Google" id="ProtNLM"/>
    </source>
</evidence>
<feature type="region of interest" description="Disordered" evidence="1">
    <location>
        <begin position="1"/>
        <end position="25"/>
    </location>
</feature>